<name>A0ABS0GHU2_9VIBR</name>
<evidence type="ECO:0008006" key="3">
    <source>
        <dbReference type="Google" id="ProtNLM"/>
    </source>
</evidence>
<reference evidence="1 2" key="1">
    <citation type="submission" date="2020-11" db="EMBL/GenBank/DDBJ databases">
        <title>Vibrio nitrifigilis sp. nov., a marine nitrogen-fixing bacterium isolated from the lagoon sediment of an islet inside an atoll.</title>
        <authorList>
            <person name="Wang L.-T."/>
            <person name="Shieh W.Y."/>
        </authorList>
    </citation>
    <scope>NUCLEOTIDE SEQUENCE [LARGE SCALE GENOMIC DNA]</scope>
    <source>
        <strain evidence="1 2">NFV-1</strain>
    </source>
</reference>
<organism evidence="1 2">
    <name type="scientific">Vibrio nitrifigilis</name>
    <dbReference type="NCBI Taxonomy" id="2789781"/>
    <lineage>
        <taxon>Bacteria</taxon>
        <taxon>Pseudomonadati</taxon>
        <taxon>Pseudomonadota</taxon>
        <taxon>Gammaproteobacteria</taxon>
        <taxon>Vibrionales</taxon>
        <taxon>Vibrionaceae</taxon>
        <taxon>Vibrio</taxon>
    </lineage>
</organism>
<evidence type="ECO:0000313" key="1">
    <source>
        <dbReference type="EMBL" id="MBF9002011.1"/>
    </source>
</evidence>
<dbReference type="EMBL" id="JADPMR010000003">
    <property type="protein sequence ID" value="MBF9002011.1"/>
    <property type="molecule type" value="Genomic_DNA"/>
</dbReference>
<dbReference type="RefSeq" id="WP_196124059.1">
    <property type="nucleotide sequence ID" value="NZ_JADPMR010000003.1"/>
</dbReference>
<proteinExistence type="predicted"/>
<protein>
    <recommendedName>
        <fullName evidence="3">Integrase</fullName>
    </recommendedName>
</protein>
<dbReference type="Proteomes" id="UP000597206">
    <property type="component" value="Unassembled WGS sequence"/>
</dbReference>
<accession>A0ABS0GHU2</accession>
<sequence length="697" mass="79211">MKFTIENGKSGFRIDDGDGGSIFTSVSKTILNLEDKERLIEQIILYNEGKVYKTKKAWLGRLNHTLFPAIECLCINALPKTSQGWKELVRQAYASTLTTPYSKAKLTTRVKNWNSNCRPFLIFMKDRDVIPLSVIIPHMKKVGEIKTNSSFNVKLIGQNTPKKETSIKTIDKVLTPIGLHRTDAQYLDEIRFDLERKRDKLLDCLKKYWEAITSHYDFAKNVIANISETEPERMAIYEKGNRYFRVTEQNNNGKKYSVRYHIADPNAEGGIWMYLYLLDKNCNGMWKRGPTEESYLPWKELSESDGLNFLPSIEIENPSIITPAHRLGWCMGLLTVADVSYLVAILMMLNPKWTFESLVEAKTVDIDGKPHLALSDLGMTFEIDKRRASTMKKEVLDDLSLEIISFLLEIRHKRSGLISKGKEDYLFLTVNQKRDAITNPSRSRVSIALSGYNSSKHKNGKEFTTCLSSYFPSLNQFGLGARTINHSKLRHTEGVLEWFRTGSVKAVSRKLGNTKKVSMEHYIPEPLLAAWNTRLVRRHQNLLIAAATMGEDYQLEAVDFSSLNELNAFLIGILSDTENKSPLLQYLREHSVDTDVELPSEGSLNIALSETALTALYTYRDSAKLCHVDVEILSKTDSTSGISPLGFIYLANHLQATLPMKSESKLSKMHKTAIERSNVLIKKIDWSDMFIKTGAYL</sequence>
<comment type="caution">
    <text evidence="1">The sequence shown here is derived from an EMBL/GenBank/DDBJ whole genome shotgun (WGS) entry which is preliminary data.</text>
</comment>
<gene>
    <name evidence="1" type="ORF">I1A42_16160</name>
</gene>
<evidence type="ECO:0000313" key="2">
    <source>
        <dbReference type="Proteomes" id="UP000597206"/>
    </source>
</evidence>
<keyword evidence="2" id="KW-1185">Reference proteome</keyword>